<feature type="region of interest" description="Disordered" evidence="1">
    <location>
        <begin position="1"/>
        <end position="56"/>
    </location>
</feature>
<proteinExistence type="predicted"/>
<dbReference type="InterPro" id="IPR052701">
    <property type="entry name" value="GAG_Ulvan_Degrading_Sulfatases"/>
</dbReference>
<feature type="compositionally biased region" description="Basic and acidic residues" evidence="1">
    <location>
        <begin position="1"/>
        <end position="20"/>
    </location>
</feature>
<dbReference type="GO" id="GO:0016787">
    <property type="term" value="F:hydrolase activity"/>
    <property type="evidence" value="ECO:0007669"/>
    <property type="project" value="UniProtKB-KW"/>
</dbReference>
<feature type="domain" description="Sulfatase N-terminal" evidence="2">
    <location>
        <begin position="204"/>
        <end position="511"/>
    </location>
</feature>
<accession>A0A8U0HTP8</accession>
<dbReference type="SUPFAM" id="SSF53649">
    <property type="entry name" value="Alkaline phosphatase-like"/>
    <property type="match status" value="1"/>
</dbReference>
<evidence type="ECO:0000313" key="3">
    <source>
        <dbReference type="EMBL" id="UPV74288.1"/>
    </source>
</evidence>
<evidence type="ECO:0000256" key="1">
    <source>
        <dbReference type="SAM" id="MobiDB-lite"/>
    </source>
</evidence>
<dbReference type="PANTHER" id="PTHR43751:SF3">
    <property type="entry name" value="SULFATASE N-TERMINAL DOMAIN-CONTAINING PROTEIN"/>
    <property type="match status" value="1"/>
</dbReference>
<organism evidence="3 4">
    <name type="scientific">Halorussus limi</name>
    <dbReference type="NCBI Taxonomy" id="2938695"/>
    <lineage>
        <taxon>Archaea</taxon>
        <taxon>Methanobacteriati</taxon>
        <taxon>Methanobacteriota</taxon>
        <taxon>Stenosarchaea group</taxon>
        <taxon>Halobacteria</taxon>
        <taxon>Halobacteriales</taxon>
        <taxon>Haladaptataceae</taxon>
        <taxon>Halorussus</taxon>
    </lineage>
</organism>
<evidence type="ECO:0000313" key="4">
    <source>
        <dbReference type="Proteomes" id="UP000830729"/>
    </source>
</evidence>
<dbReference type="Gene3D" id="3.40.720.10">
    <property type="entry name" value="Alkaline Phosphatase, subunit A"/>
    <property type="match status" value="1"/>
</dbReference>
<dbReference type="PANTHER" id="PTHR43751">
    <property type="entry name" value="SULFATASE"/>
    <property type="match status" value="1"/>
</dbReference>
<protein>
    <submittedName>
        <fullName evidence="3">Sulfatase-like hydrolase/transferase</fullName>
    </submittedName>
</protein>
<dbReference type="InterPro" id="IPR000917">
    <property type="entry name" value="Sulfatase_N"/>
</dbReference>
<reference evidence="3 4" key="1">
    <citation type="submission" date="2022-04" db="EMBL/GenBank/DDBJ databases">
        <title>Diverse halophilic archaea isolated from saline environments.</title>
        <authorList>
            <person name="Cui H.-L."/>
        </authorList>
    </citation>
    <scope>NUCLEOTIDE SEQUENCE [LARGE SCALE GENOMIC DNA]</scope>
    <source>
        <strain evidence="3 4">XZYJT49</strain>
    </source>
</reference>
<dbReference type="Proteomes" id="UP000830729">
    <property type="component" value="Chromosome"/>
</dbReference>
<evidence type="ECO:0000259" key="2">
    <source>
        <dbReference type="Pfam" id="PF00884"/>
    </source>
</evidence>
<dbReference type="AlphaFoldDB" id="A0A8U0HTP8"/>
<dbReference type="InterPro" id="IPR017850">
    <property type="entry name" value="Alkaline_phosphatase_core_sf"/>
</dbReference>
<name>A0A8U0HTP8_9EURY</name>
<feature type="compositionally biased region" description="Basic and acidic residues" evidence="1">
    <location>
        <begin position="43"/>
        <end position="56"/>
    </location>
</feature>
<dbReference type="Pfam" id="PF00884">
    <property type="entry name" value="Sulfatase"/>
    <property type="match status" value="1"/>
</dbReference>
<sequence length="624" mass="71152">MRETDIGPLRADNRRFHDVGAPRFVHGNDDWNASESGEDEQDREEHPCEQDSGGEKGVLELEVNYVDGRTTRAHGRPNVSNRTGPLFEVESLNVHRLIRERFRERVGVLSDTPGVGRWGDQQRIDHCWEIVRSDVINSFRVGTASAQSCVLYAGPGIDRHYCVEDGIHLTPSEREPRQPMNVALVVLDTLRKDAFDRQFDWLPGVQYENAWSTSHWTVPAHASLFTGRYASEVGAYMGAESLDCERPVLAEQLREAGYTTRAFSGNVNISHQFGYDRGFEQFEGSWRLRALEETVFDWEEFIVDSRDMGPKRYLLGLWRCLTGDCDTIPSLKHGVQMKMRDWGYGHETRDDGATAALDMIRNAEFGDREFLFVNLMEAHSPYDPPEEYQTVEPPEIKGLQASFADTDVDPERVRQAYRDSVSYLSDMYRKMFAELREDFDVIVTVSDHGELLGEYGAWEHVWGIPPELTHVPLSIYARDGVTDAENLTAGTREQSVSLLDVHRTILSLAGIDADDSRGRDLLEPVEDGEFLTEYHGLSDRYFQVLENNDITDYEHLNDELNGLVYGEYYGYEDFDGFSEIGDSPFKDPEVHLAERIAELDKRRVAEDDELDDAVMEQLEDLGYA</sequence>
<gene>
    <name evidence="3" type="ORF">M0R89_17345</name>
</gene>
<dbReference type="KEGG" id="halx:M0R89_17345"/>
<keyword evidence="4" id="KW-1185">Reference proteome</keyword>
<keyword evidence="3" id="KW-0378">Hydrolase</keyword>
<dbReference type="EMBL" id="CP096659">
    <property type="protein sequence ID" value="UPV74288.1"/>
    <property type="molecule type" value="Genomic_DNA"/>
</dbReference>